<evidence type="ECO:0000256" key="2">
    <source>
        <dbReference type="ARBA" id="ARBA00022553"/>
    </source>
</evidence>
<feature type="binding site" evidence="5">
    <location>
        <position position="495"/>
    </location>
    <ligand>
        <name>AMP</name>
        <dbReference type="ChEBI" id="CHEBI:456215"/>
    </ligand>
</feature>
<evidence type="ECO:0000313" key="8">
    <source>
        <dbReference type="Proteomes" id="UP000193487"/>
    </source>
</evidence>
<feature type="binding site" evidence="5">
    <location>
        <position position="956"/>
    </location>
    <ligand>
        <name>NADP(+)</name>
        <dbReference type="ChEBI" id="CHEBI:58349"/>
    </ligand>
</feature>
<dbReference type="GO" id="GO:0004467">
    <property type="term" value="F:long-chain fatty acid-CoA ligase activity"/>
    <property type="evidence" value="ECO:0007669"/>
    <property type="project" value="TreeGrafter"/>
</dbReference>
<dbReference type="Gene3D" id="1.10.1200.10">
    <property type="entry name" value="ACP-like"/>
    <property type="match status" value="1"/>
</dbReference>
<dbReference type="Pfam" id="PF07993">
    <property type="entry name" value="NAD_binding_4"/>
    <property type="match status" value="1"/>
</dbReference>
<dbReference type="Gene3D" id="3.40.50.12780">
    <property type="entry name" value="N-terminal domain of ligase-like"/>
    <property type="match status" value="1"/>
</dbReference>
<dbReference type="InterPro" id="IPR020845">
    <property type="entry name" value="AMP-binding_CS"/>
</dbReference>
<comment type="similarity">
    <text evidence="5">Belongs to the ATP-dependent AMP-binding enzyme family. Carboxylic acid reductase subfamily.</text>
</comment>
<feature type="binding site" evidence="5">
    <location>
        <begin position="416"/>
        <end position="417"/>
    </location>
    <ligand>
        <name>AMP</name>
        <dbReference type="ChEBI" id="CHEBI:456215"/>
    </ligand>
</feature>
<dbReference type="Pfam" id="PF00550">
    <property type="entry name" value="PP-binding"/>
    <property type="match status" value="1"/>
</dbReference>
<dbReference type="InterPro" id="IPR036736">
    <property type="entry name" value="ACP-like_sf"/>
</dbReference>
<feature type="binding site" evidence="5">
    <location>
        <position position="516"/>
    </location>
    <ligand>
        <name>AMP</name>
        <dbReference type="ChEBI" id="CHEBI:456215"/>
    </ligand>
</feature>
<organism evidence="7 8">
    <name type="scientific">Mycobacterium kyorinense</name>
    <dbReference type="NCBI Taxonomy" id="487514"/>
    <lineage>
        <taxon>Bacteria</taxon>
        <taxon>Bacillati</taxon>
        <taxon>Actinomycetota</taxon>
        <taxon>Actinomycetes</taxon>
        <taxon>Mycobacteriales</taxon>
        <taxon>Mycobacteriaceae</taxon>
        <taxon>Mycobacterium</taxon>
    </lineage>
</organism>
<reference evidence="7 8" key="1">
    <citation type="submission" date="2016-01" db="EMBL/GenBank/DDBJ databases">
        <title>The new phylogeny of the genus Mycobacterium.</title>
        <authorList>
            <person name="Tarcisio F."/>
            <person name="Conor M."/>
            <person name="Antonella G."/>
            <person name="Elisabetta G."/>
            <person name="Giulia F.S."/>
            <person name="Sara T."/>
            <person name="Anna F."/>
            <person name="Clotilde B."/>
            <person name="Roberto B."/>
            <person name="Veronica D.S."/>
            <person name="Fabio R."/>
            <person name="Monica P."/>
            <person name="Olivier J."/>
            <person name="Enrico T."/>
            <person name="Nicola S."/>
        </authorList>
    </citation>
    <scope>NUCLEOTIDE SEQUENCE [LARGE SCALE GENOMIC DNA]</scope>
    <source>
        <strain evidence="7 8">DSM 45166</strain>
    </source>
</reference>
<dbReference type="GO" id="GO:0031177">
    <property type="term" value="F:phosphopantetheine binding"/>
    <property type="evidence" value="ECO:0007669"/>
    <property type="project" value="UniProtKB-UniRule"/>
</dbReference>
<feature type="binding site" evidence="5">
    <location>
        <position position="983"/>
    </location>
    <ligand>
        <name>NADP(+)</name>
        <dbReference type="ChEBI" id="CHEBI:58349"/>
    </ligand>
</feature>
<dbReference type="RefSeq" id="WP_045383840.1">
    <property type="nucleotide sequence ID" value="NZ_BBKA01000105.1"/>
</dbReference>
<dbReference type="SUPFAM" id="SSF51735">
    <property type="entry name" value="NAD(P)-binding Rossmann-fold domains"/>
    <property type="match status" value="1"/>
</dbReference>
<dbReference type="AlphaFoldDB" id="A0A1X1XH13"/>
<comment type="caution">
    <text evidence="5">Lacks conserved residue(s) required for the propagation of feature annotation.</text>
</comment>
<dbReference type="SUPFAM" id="SSF47336">
    <property type="entry name" value="ACP-like"/>
    <property type="match status" value="1"/>
</dbReference>
<comment type="domain">
    <text evidence="5">The N-terminal domain likely catalyzes substrate activation by formation of an initial acyl-AMP intermediate, the central region contains the phosphopantetheine attachment site, and the C-terminal domain catalyzes the reduction by NADPH of the intermediate thioester formed from the attack of the phosphopantetheine thiol at the carbonyl carbon of acyl-AMP.</text>
</comment>
<dbReference type="InterPro" id="IPR036291">
    <property type="entry name" value="NAD(P)-bd_dom_sf"/>
</dbReference>
<evidence type="ECO:0000256" key="5">
    <source>
        <dbReference type="HAMAP-Rule" id="MF_02247"/>
    </source>
</evidence>
<keyword evidence="8" id="KW-1185">Reference proteome</keyword>
<feature type="binding site" evidence="5">
    <location>
        <position position="814"/>
    </location>
    <ligand>
        <name>NADP(+)</name>
        <dbReference type="ChEBI" id="CHEBI:58349"/>
    </ligand>
</feature>
<dbReference type="NCBIfam" id="NF041592">
    <property type="entry name" value="carboxyl_red"/>
    <property type="match status" value="1"/>
</dbReference>
<dbReference type="InterPro" id="IPR010080">
    <property type="entry name" value="Thioester_reductase-like_dom"/>
</dbReference>
<name>A0A1X1XH13_9MYCO</name>
<dbReference type="EMBL" id="LQPE01000163">
    <property type="protein sequence ID" value="ORV98010.1"/>
    <property type="molecule type" value="Genomic_DNA"/>
</dbReference>
<dbReference type="NCBIfam" id="TIGR01746">
    <property type="entry name" value="Thioester-redct"/>
    <property type="match status" value="1"/>
</dbReference>
<gene>
    <name evidence="5" type="primary">car</name>
    <name evidence="7" type="ORF">AWC14_13750</name>
</gene>
<comment type="function">
    <text evidence="5">Catalyzes the ATP- and NADPH-dependent reduction of carboxylic acids to the corresponding aldehydes.</text>
</comment>
<evidence type="ECO:0000259" key="6">
    <source>
        <dbReference type="PROSITE" id="PS50075"/>
    </source>
</evidence>
<dbReference type="Proteomes" id="UP000193487">
    <property type="component" value="Unassembled WGS sequence"/>
</dbReference>
<dbReference type="PROSITE" id="PS00455">
    <property type="entry name" value="AMP_BINDING"/>
    <property type="match status" value="1"/>
</dbReference>
<comment type="cofactor">
    <cofactor evidence="5">
        <name>pantetheine 4'-phosphate</name>
        <dbReference type="ChEBI" id="CHEBI:47942"/>
    </cofactor>
    <text evidence="5">Binds 1 phosphopantetheine covalently.</text>
</comment>
<keyword evidence="5" id="KW-0560">Oxidoreductase</keyword>
<dbReference type="InterPro" id="IPR000873">
    <property type="entry name" value="AMP-dep_synth/lig_dom"/>
</dbReference>
<feature type="binding site" evidence="5">
    <location>
        <position position="613"/>
    </location>
    <ligand>
        <name>AMP</name>
        <dbReference type="ChEBI" id="CHEBI:456215"/>
    </ligand>
</feature>
<accession>A0A1X1XH13</accession>
<proteinExistence type="inferred from homology"/>
<dbReference type="EC" id="1.2.1.-" evidence="5"/>
<dbReference type="PANTHER" id="PTHR43272">
    <property type="entry name" value="LONG-CHAIN-FATTY-ACID--COA LIGASE"/>
    <property type="match status" value="1"/>
</dbReference>
<feature type="binding site" evidence="5">
    <location>
        <begin position="787"/>
        <end position="790"/>
    </location>
    <ligand>
        <name>NADP(+)</name>
        <dbReference type="ChEBI" id="CHEBI:58349"/>
    </ligand>
</feature>
<dbReference type="PROSITE" id="PS50075">
    <property type="entry name" value="CARRIER"/>
    <property type="match status" value="1"/>
</dbReference>
<keyword evidence="4 5" id="KW-0067">ATP-binding</keyword>
<dbReference type="GO" id="GO:0016620">
    <property type="term" value="F:oxidoreductase activity, acting on the aldehyde or oxo group of donors, NAD or NADP as acceptor"/>
    <property type="evidence" value="ECO:0007669"/>
    <property type="project" value="UniProtKB-UniRule"/>
</dbReference>
<dbReference type="InterPro" id="IPR009081">
    <property type="entry name" value="PP-bd_ACP"/>
</dbReference>
<dbReference type="CDD" id="cd05235">
    <property type="entry name" value="SDR_e1"/>
    <property type="match status" value="1"/>
</dbReference>
<dbReference type="GO" id="GO:0050661">
    <property type="term" value="F:NADP binding"/>
    <property type="evidence" value="ECO:0007669"/>
    <property type="project" value="UniProtKB-UniRule"/>
</dbReference>
<dbReference type="InterPro" id="IPR046407">
    <property type="entry name" value="CAR"/>
</dbReference>
<feature type="binding site" evidence="5">
    <location>
        <position position="824"/>
    </location>
    <ligand>
        <name>NADP(+)</name>
        <dbReference type="ChEBI" id="CHEBI:58349"/>
    </ligand>
</feature>
<dbReference type="PANTHER" id="PTHR43272:SF33">
    <property type="entry name" value="AMP-BINDING DOMAIN-CONTAINING PROTEIN-RELATED"/>
    <property type="match status" value="1"/>
</dbReference>
<dbReference type="SUPFAM" id="SSF56801">
    <property type="entry name" value="Acetyl-CoA synthetase-like"/>
    <property type="match status" value="1"/>
</dbReference>
<feature type="binding site" evidence="5">
    <location>
        <position position="395"/>
    </location>
    <ligand>
        <name>AMP</name>
        <dbReference type="ChEBI" id="CHEBI:456215"/>
    </ligand>
</feature>
<keyword evidence="5" id="KW-0521">NADP</keyword>
<dbReference type="STRING" id="487514.A5707_07675"/>
<dbReference type="InterPro" id="IPR042099">
    <property type="entry name" value="ANL_N_sf"/>
</dbReference>
<keyword evidence="1 5" id="KW-0596">Phosphopantetheine</keyword>
<feature type="binding site" evidence="5">
    <location>
        <begin position="507"/>
        <end position="510"/>
    </location>
    <ligand>
        <name>AMP</name>
        <dbReference type="ChEBI" id="CHEBI:456215"/>
    </ligand>
</feature>
<keyword evidence="2 5" id="KW-0597">Phosphoprotein</keyword>
<evidence type="ECO:0000256" key="4">
    <source>
        <dbReference type="ARBA" id="ARBA00022840"/>
    </source>
</evidence>
<evidence type="ECO:0000256" key="1">
    <source>
        <dbReference type="ARBA" id="ARBA00022450"/>
    </source>
</evidence>
<protein>
    <recommendedName>
        <fullName evidence="5">Carboxylic acid reductase</fullName>
        <shortName evidence="5">CAR</shortName>
        <ecNumber evidence="5">1.2.1.-</ecNumber>
    </recommendedName>
    <alternativeName>
        <fullName evidence="5">ATP/NADPH-dependent carboxylic acid reductase</fullName>
    </alternativeName>
</protein>
<dbReference type="GO" id="GO:0005524">
    <property type="term" value="F:ATP binding"/>
    <property type="evidence" value="ECO:0007669"/>
    <property type="project" value="UniProtKB-UniRule"/>
</dbReference>
<comment type="caution">
    <text evidence="7">The sequence shown here is derived from an EMBL/GenBank/DDBJ whole genome shotgun (WGS) entry which is preliminary data.</text>
</comment>
<feature type="binding site" evidence="5">
    <location>
        <position position="960"/>
    </location>
    <ligand>
        <name>NADP(+)</name>
        <dbReference type="ChEBI" id="CHEBI:58349"/>
    </ligand>
</feature>
<feature type="domain" description="Carrier" evidence="6">
    <location>
        <begin position="652"/>
        <end position="729"/>
    </location>
</feature>
<dbReference type="HAMAP" id="MF_02247">
    <property type="entry name" value="Carbox_acid_reduct"/>
    <property type="match status" value="1"/>
</dbReference>
<dbReference type="InterPro" id="IPR013120">
    <property type="entry name" value="FAR_NAD-bd"/>
</dbReference>
<feature type="binding site" evidence="5">
    <location>
        <position position="920"/>
    </location>
    <ligand>
        <name>NADP(+)</name>
        <dbReference type="ChEBI" id="CHEBI:58349"/>
    </ligand>
</feature>
<dbReference type="Gene3D" id="3.40.50.720">
    <property type="entry name" value="NAD(P)-binding Rossmann-like Domain"/>
    <property type="match status" value="1"/>
</dbReference>
<dbReference type="Pfam" id="PF00501">
    <property type="entry name" value="AMP-binding"/>
    <property type="match status" value="1"/>
</dbReference>
<evidence type="ECO:0000313" key="7">
    <source>
        <dbReference type="EMBL" id="ORV98010.1"/>
    </source>
</evidence>
<evidence type="ECO:0000256" key="3">
    <source>
        <dbReference type="ARBA" id="ARBA00022741"/>
    </source>
</evidence>
<keyword evidence="3 5" id="KW-0547">Nucleotide-binding</keyword>
<feature type="binding site" evidence="5">
    <location>
        <position position="421"/>
    </location>
    <ligand>
        <name>AMP</name>
        <dbReference type="ChEBI" id="CHEBI:456215"/>
    </ligand>
</feature>
<feature type="modified residue" description="O-(pantetheine 4'-phosphoryl)serine" evidence="5">
    <location>
        <position position="688"/>
    </location>
</feature>
<dbReference type="OrthoDB" id="2472181at2"/>
<dbReference type="GO" id="GO:0016020">
    <property type="term" value="C:membrane"/>
    <property type="evidence" value="ECO:0007669"/>
    <property type="project" value="TreeGrafter"/>
</dbReference>
<feature type="binding site" evidence="5">
    <location>
        <position position="302"/>
    </location>
    <ligand>
        <name>AMP</name>
        <dbReference type="ChEBI" id="CHEBI:456215"/>
    </ligand>
</feature>
<comment type="catalytic activity">
    <reaction evidence="5">
        <text>a carboxylate + ATP + NADPH + H(+) = an aldehyde + AMP + diphosphate + NADP(+)</text>
        <dbReference type="Rhea" id="RHEA:50916"/>
        <dbReference type="ChEBI" id="CHEBI:15378"/>
        <dbReference type="ChEBI" id="CHEBI:17478"/>
        <dbReference type="ChEBI" id="CHEBI:29067"/>
        <dbReference type="ChEBI" id="CHEBI:30616"/>
        <dbReference type="ChEBI" id="CHEBI:33019"/>
        <dbReference type="ChEBI" id="CHEBI:57783"/>
        <dbReference type="ChEBI" id="CHEBI:58349"/>
        <dbReference type="ChEBI" id="CHEBI:456215"/>
    </reaction>
</comment>
<sequence>MTETGREQRLAQRIEELYANDPQFRAAAPVPQVTAAAHQAGLRPWQVVEEYLTGYADRPALGQRSRELVSQDAPGRATARLLPGFETVTYQRLRQRVEALSSVWDSSLPGGFKPGDFVAVLGFTSIGYAIIYLTCIRLGAVFVPLQTSSTAQQLKPIAAETEPRVFAASIESLDTAVDVVIDTPSVERLVVFDYFNYDHEQRAKYQDACERLAAAGRELDVTPLLPELESGRKLPVIPPFIPPAGENPLATLIYTSGSTGTPKGAMYTADMVTRLWQRPHSPSLDIGKQIPAIHLQYMPLSHVYGLEWLIATLASGGIGYFAAKSDMSTLFDDIALVRPTALNLVPRVCDLIYRRYRKELDIRSATDDSSAADEVKAELRQDFLGGRVVSAMCGSAPLSKQMHAFMESLLDVTVADGYGATETGGGIMRNGIIRRPPVTEYKLVDVPELGYFTTDKPHPRGELYVKASNVIPGYFKHPELSAQIFDDDGFYKTGDIMEELEPDRLKYLDRRNNVIKLSQGEFVAVSQLEAVYAASPYIRQIYLHGSSDQPFLLAVVVPNDDAVGDGDARALIADSLQQIAAENHLQPYEIPRDFLLEPERFTRDNGLLSGVGKLLRPALRARYGERLDALYADIAAGQENQIDELRAAAAELPTIDTVRRAAVATLGLEATGEGMPADAKFVELGGDSLSAFSFGSLLEQIYHVDVPVQTIVSPTATLATIARYIDGERDAASTRPTFASVHGRGATAARATDLALEKFIDADTLAAAPGLSVAGGPAKTVLLTGANGYLGRFLCLDWLERLAETGGTLICIVRGADPVAARQRIEAAIDTGDAGLSAHFRTLATDHLEVLSGDLGAANLGVDSETWDRLAESVDLIVHAAAMVNHVLPYSQLFGPNVVGTAEIIKLAITKRLKPVSYLSTVAVTALPDGSFIGEDVDVREASPSRSLGAAYASGYATSKWAGEVLLREANDLCGLPVAVFRSDMILAHSRYAGQVNGTDMFTRLVLSLLATGIAPRSFYQLDADGNRQRAHYDGLPADFTSEAITTLGSQATDGCRTYNVLNTHDDGISLDTFVDWLVADGQKIERIDDYGEWLARFEAAMKALPENQRKNSVLPLLSAYARPVAPTSGSHLPAEKFRAAVQSAGIGADNDVPHLTEALIGKYVTDLRQLGLLESAGAHVA</sequence>